<feature type="domain" description="Transketolase-like pyrimidine-binding" evidence="6">
    <location>
        <begin position="465"/>
        <end position="639"/>
    </location>
</feature>
<evidence type="ECO:0000256" key="4">
    <source>
        <dbReference type="ARBA" id="ARBA00023002"/>
    </source>
</evidence>
<dbReference type="Pfam" id="PF02780">
    <property type="entry name" value="Transketolase_C"/>
    <property type="match status" value="1"/>
</dbReference>
<sequence>MALKEPELRPADFRKIPESDYERALHDYYICRLSRELSNIIRKDVLSGRAKFGVSDDGKELYQIAMARAIQNGDWRADYYRGHTLLLALDLATPEQLLAQLYSDPAHDAFSGGRQMGGHYASRTIDENGEWIDTTERFNLSSATSPTAGQMARGLGLAFASKVFRQQQGELPTAGLSTNGNEIAWTEIGDASTSEGVFWETMNAAGVTGVPMLCTVVDDGYGISVPVELQTTKGSISKALAGLTYEEDSNGIEIYAVKGWDYPALVELYPRVAKRVRELHRTALVHVSELTQPNGHSTSGSHERYKPAERLEWEKTWDCLLQFRHYLLGAGIADAAELDELDRRAKKEIAAARRRAWEQLTVPRQARRDALLALLPAEGQRSPELTALAKEITGDNLPVSELIDAVRRLRFQSGADFPDQLRDWLRDAQQDLTATVGGNLLSNTPRSPLRLGGIAAAYGDTTKALPGYEILQHYFNAKFAERPELFAFGEDVGEIGDVNQGFAGLQDRFGKHRIFDTGIREWTIVGQAMGMAMRGLRPIAEIQYLDYIFYALPMLTDDVATLRWRTNGMQACPLIIRTRGHRLEGVWHSGSYLSPLIGSLRGMHLCVPRNMVQAAGMYNTLLEGDDPAIVIEVLNGYRLREKEPTNLLEFRVPLGVPERLRSGTDVTLVTYGACVRVCLEAAELLEKSEISVEIIDVQTLLPFDLEHRIVNHLKHTNRLLIVDEDAPGATSAYIERQIIETQGGFQYLDAPVRTLTAAVHRPAYADDGNYESKPQVMDVVEAVVELVGF</sequence>
<dbReference type="EC" id="1.2.4.4" evidence="3"/>
<dbReference type="RefSeq" id="WP_238751625.1">
    <property type="nucleotide sequence ID" value="NZ_CAKLPZ010000003.1"/>
</dbReference>
<comment type="function">
    <text evidence="2">E1 component of the 2-oxoglutarate dehydrogenase (OGDH) complex which catalyzes the decarboxylation of 2-oxoglutarate, the first step in the conversion of 2-oxoglutarate to succinyl-CoA and CO(2).</text>
</comment>
<evidence type="ECO:0000256" key="3">
    <source>
        <dbReference type="ARBA" id="ARBA00012277"/>
    </source>
</evidence>
<dbReference type="SUPFAM" id="SSF52922">
    <property type="entry name" value="TK C-terminal domain-like"/>
    <property type="match status" value="1"/>
</dbReference>
<dbReference type="InterPro" id="IPR001017">
    <property type="entry name" value="DH_E1"/>
</dbReference>
<keyword evidence="8" id="KW-1185">Reference proteome</keyword>
<proteinExistence type="predicted"/>
<keyword evidence="4" id="KW-0560">Oxidoreductase</keyword>
<comment type="cofactor">
    <cofactor evidence="1">
        <name>thiamine diphosphate</name>
        <dbReference type="ChEBI" id="CHEBI:58937"/>
    </cofactor>
</comment>
<dbReference type="CDD" id="cd02000">
    <property type="entry name" value="TPP_E1_PDC_ADC_BCADC"/>
    <property type="match status" value="1"/>
</dbReference>
<dbReference type="InterPro" id="IPR029061">
    <property type="entry name" value="THDP-binding"/>
</dbReference>
<dbReference type="InterPro" id="IPR033248">
    <property type="entry name" value="Transketolase_C"/>
</dbReference>
<dbReference type="Pfam" id="PF02779">
    <property type="entry name" value="Transket_pyr"/>
    <property type="match status" value="1"/>
</dbReference>
<evidence type="ECO:0000256" key="5">
    <source>
        <dbReference type="ARBA" id="ARBA00023052"/>
    </source>
</evidence>
<dbReference type="Proteomes" id="UP000837803">
    <property type="component" value="Unassembled WGS sequence"/>
</dbReference>
<evidence type="ECO:0000256" key="2">
    <source>
        <dbReference type="ARBA" id="ARBA00003906"/>
    </source>
</evidence>
<evidence type="ECO:0000259" key="6">
    <source>
        <dbReference type="SMART" id="SM00861"/>
    </source>
</evidence>
<keyword evidence="7" id="KW-0808">Transferase</keyword>
<keyword evidence="5" id="KW-0786">Thiamine pyrophosphate</keyword>
<dbReference type="PANTHER" id="PTHR42980">
    <property type="entry name" value="2-OXOISOVALERATE DEHYDROGENASE SUBUNIT BETA-RELATED"/>
    <property type="match status" value="1"/>
</dbReference>
<dbReference type="SUPFAM" id="SSF52518">
    <property type="entry name" value="Thiamin diphosphate-binding fold (THDP-binding)"/>
    <property type="match status" value="2"/>
</dbReference>
<dbReference type="PANTHER" id="PTHR42980:SF1">
    <property type="entry name" value="2-OXOISOVALERATE DEHYDROGENASE SUBUNIT BETA, MITOCHONDRIAL"/>
    <property type="match status" value="1"/>
</dbReference>
<name>A0ABM9B3M0_9BACT</name>
<dbReference type="Pfam" id="PF00676">
    <property type="entry name" value="E1_dh"/>
    <property type="match status" value="1"/>
</dbReference>
<dbReference type="InterPro" id="IPR009014">
    <property type="entry name" value="Transketo_C/PFOR_II"/>
</dbReference>
<evidence type="ECO:0000256" key="1">
    <source>
        <dbReference type="ARBA" id="ARBA00001964"/>
    </source>
</evidence>
<dbReference type="GO" id="GO:0008661">
    <property type="term" value="F:1-deoxy-D-xylulose-5-phosphate synthase activity"/>
    <property type="evidence" value="ECO:0007669"/>
    <property type="project" value="UniProtKB-EC"/>
</dbReference>
<dbReference type="EMBL" id="CAKLPZ010000003">
    <property type="protein sequence ID" value="CAH1001776.1"/>
    <property type="molecule type" value="Genomic_DNA"/>
</dbReference>
<protein>
    <recommendedName>
        <fullName evidence="3">3-methyl-2-oxobutanoate dehydrogenase (2-methylpropanoyl-transferring)</fullName>
        <ecNumber evidence="3">1.2.4.4</ecNumber>
    </recommendedName>
</protein>
<evidence type="ECO:0000313" key="8">
    <source>
        <dbReference type="Proteomes" id="UP000837803"/>
    </source>
</evidence>
<dbReference type="SMART" id="SM00861">
    <property type="entry name" value="Transket_pyr"/>
    <property type="match status" value="1"/>
</dbReference>
<dbReference type="Gene3D" id="3.40.50.920">
    <property type="match status" value="1"/>
</dbReference>
<dbReference type="Gene3D" id="3.40.50.970">
    <property type="match status" value="2"/>
</dbReference>
<organism evidence="7 8">
    <name type="scientific">Neolewinella maritima</name>
    <dbReference type="NCBI Taxonomy" id="1383882"/>
    <lineage>
        <taxon>Bacteria</taxon>
        <taxon>Pseudomonadati</taxon>
        <taxon>Bacteroidota</taxon>
        <taxon>Saprospiria</taxon>
        <taxon>Saprospirales</taxon>
        <taxon>Lewinellaceae</taxon>
        <taxon>Neolewinella</taxon>
    </lineage>
</organism>
<reference evidence="7" key="1">
    <citation type="submission" date="2021-12" db="EMBL/GenBank/DDBJ databases">
        <authorList>
            <person name="Rodrigo-Torres L."/>
            <person name="Arahal R. D."/>
            <person name="Lucena T."/>
        </authorList>
    </citation>
    <scope>NUCLEOTIDE SEQUENCE</scope>
    <source>
        <strain evidence="7">CECT 8419</strain>
    </source>
</reference>
<gene>
    <name evidence="7" type="primary">dxs_1</name>
    <name evidence="7" type="ORF">LEM8419_02682</name>
</gene>
<dbReference type="InterPro" id="IPR005475">
    <property type="entry name" value="Transketolase-like_Pyr-bd"/>
</dbReference>
<evidence type="ECO:0000313" key="7">
    <source>
        <dbReference type="EMBL" id="CAH1001776.1"/>
    </source>
</evidence>
<accession>A0ABM9B3M0</accession>
<comment type="caution">
    <text evidence="7">The sequence shown here is derived from an EMBL/GenBank/DDBJ whole genome shotgun (WGS) entry which is preliminary data.</text>
</comment>